<dbReference type="InterPro" id="IPR039279">
    <property type="entry name" value="QRT3-like"/>
</dbReference>
<evidence type="ECO:0000259" key="2">
    <source>
        <dbReference type="Pfam" id="PF12708"/>
    </source>
</evidence>
<dbReference type="AlphaFoldDB" id="A0A9Q9EF62"/>
<dbReference type="GO" id="GO:0016829">
    <property type="term" value="F:lyase activity"/>
    <property type="evidence" value="ECO:0007669"/>
    <property type="project" value="UniProtKB-KW"/>
</dbReference>
<sequence length="796" mass="85958">MMSPRGFALLTTALCATLCWEPNALVSAAPAPVQADTAAAAASGYWMATIARQGTVWGSNDTSYKIFRDVTDAQFGGGAKGDGITDDTEAINLAISSGNRCGDTCNSSTILPAIIYFPPGTYRVSKPIIMYYYTQLVGDAVEKPTIQSAANFEGMAVLDSDPYKEGGANWWTNQNNFFRQVRNFKLDLTQTKAGTGIHWQVAQATSLQNIDFIMTEGDDSEQQGIFMDNGSGGWLSDLTFTGGKFGAFLGSQQFTSRNLVFKNCRTAIYMNWNWGWTFSNVSITGGNVGIDMAVAPVNQSVGSLTLTDSSISGTKYGVNSSFSLSNNTPLTGGTLVLDNVDMSTVGTAAVWSSKDQSVVVPPGKIESWVQGTSYVNTATGNRTQSTISTVKKAAELLDADGKVYGRSKPQYENVPASSFRSVKAAGCKGDGETDDTQCIRDFLKAVAGDSNAIAYFDHGAYLIKDTITFPDTIKITGEIWPLIVADGDSFNDVDNPKPVIQVGARGGTGKGAVEITELMFETKGAAPGAIMIEWNLNSDPLETGMWDSHVRIGGSWGTQLSESECPGWPTTEATDKCHGVFLMFHARPESGGLYLENTWFWVADHDLDRDNQTQISIYSARGTLIQSRGGPVWLWGSASEHSVIYNYQIDGAKAVFGGFMQTETPYFQPNPEAPQPFAFNAEYDDPDFANCNNAISTPGVPCKDAWGLIVKDTESLLVYATGMYSFFNNYQQACVPAHNCQENMIKIQNSTVDMYTVTTKAAVNMILDDSFEGAVLAAPNRNIFGDTIAYYHSGSS</sequence>
<dbReference type="Pfam" id="PF12708">
    <property type="entry name" value="Pect-lyase_RHGA_epim"/>
    <property type="match status" value="2"/>
</dbReference>
<name>A0A9Q9EF62_9PEZI</name>
<evidence type="ECO:0000256" key="1">
    <source>
        <dbReference type="SAM" id="SignalP"/>
    </source>
</evidence>
<gene>
    <name evidence="3" type="ORF">Slin15195_G027900</name>
</gene>
<dbReference type="PANTHER" id="PTHR33928:SF2">
    <property type="entry name" value="PECTATE LYASE SUPERFAMILY PROTEIN DOMAIN-CONTAINING PROTEIN-RELATED"/>
    <property type="match status" value="1"/>
</dbReference>
<reference evidence="3" key="1">
    <citation type="submission" date="2022-06" db="EMBL/GenBank/DDBJ databases">
        <title>Complete genome sequences of two strains of the flax pathogen Septoria linicola.</title>
        <authorList>
            <person name="Lapalu N."/>
            <person name="Simon A."/>
            <person name="Demenou B."/>
            <person name="Paumier D."/>
            <person name="Guillot M.-P."/>
            <person name="Gout L."/>
            <person name="Valade R."/>
        </authorList>
    </citation>
    <scope>NUCLEOTIDE SEQUENCE</scope>
    <source>
        <strain evidence="3">SE15195</strain>
    </source>
</reference>
<organism evidence="3 4">
    <name type="scientific">Septoria linicola</name>
    <dbReference type="NCBI Taxonomy" id="215465"/>
    <lineage>
        <taxon>Eukaryota</taxon>
        <taxon>Fungi</taxon>
        <taxon>Dikarya</taxon>
        <taxon>Ascomycota</taxon>
        <taxon>Pezizomycotina</taxon>
        <taxon>Dothideomycetes</taxon>
        <taxon>Dothideomycetidae</taxon>
        <taxon>Mycosphaerellales</taxon>
        <taxon>Mycosphaerellaceae</taxon>
        <taxon>Septoria</taxon>
    </lineage>
</organism>
<dbReference type="Proteomes" id="UP001056384">
    <property type="component" value="Chromosome 2"/>
</dbReference>
<dbReference type="Gene3D" id="2.160.20.10">
    <property type="entry name" value="Single-stranded right-handed beta-helix, Pectin lyase-like"/>
    <property type="match status" value="2"/>
</dbReference>
<dbReference type="EMBL" id="CP099419">
    <property type="protein sequence ID" value="USW49471.1"/>
    <property type="molecule type" value="Genomic_DNA"/>
</dbReference>
<accession>A0A9Q9EF62</accession>
<dbReference type="InterPro" id="IPR011050">
    <property type="entry name" value="Pectin_lyase_fold/virulence"/>
</dbReference>
<dbReference type="InterPro" id="IPR012334">
    <property type="entry name" value="Pectin_lyas_fold"/>
</dbReference>
<keyword evidence="3" id="KW-0456">Lyase</keyword>
<feature type="chain" id="PRO_5040484326" evidence="1">
    <location>
        <begin position="29"/>
        <end position="796"/>
    </location>
</feature>
<feature type="domain" description="Rhamnogalacturonase A/B/Epimerase-like pectate lyase" evidence="2">
    <location>
        <begin position="419"/>
        <end position="479"/>
    </location>
</feature>
<dbReference type="SUPFAM" id="SSF51126">
    <property type="entry name" value="Pectin lyase-like"/>
    <property type="match status" value="2"/>
</dbReference>
<protein>
    <submittedName>
        <fullName evidence="3">Pectate lyase superfamily protein</fullName>
    </submittedName>
</protein>
<dbReference type="InterPro" id="IPR024535">
    <property type="entry name" value="RHGA/B-epi-like_pectate_lyase"/>
</dbReference>
<feature type="domain" description="Rhamnogalacturonase A/B/Epimerase-like pectate lyase" evidence="2">
    <location>
        <begin position="78"/>
        <end position="291"/>
    </location>
</feature>
<evidence type="ECO:0000313" key="4">
    <source>
        <dbReference type="Proteomes" id="UP001056384"/>
    </source>
</evidence>
<feature type="signal peptide" evidence="1">
    <location>
        <begin position="1"/>
        <end position="28"/>
    </location>
</feature>
<dbReference type="PANTHER" id="PTHR33928">
    <property type="entry name" value="POLYGALACTURONASE QRT3"/>
    <property type="match status" value="1"/>
</dbReference>
<keyword evidence="4" id="KW-1185">Reference proteome</keyword>
<evidence type="ECO:0000313" key="3">
    <source>
        <dbReference type="EMBL" id="USW49471.1"/>
    </source>
</evidence>
<dbReference type="GO" id="GO:0004650">
    <property type="term" value="F:polygalacturonase activity"/>
    <property type="evidence" value="ECO:0007669"/>
    <property type="project" value="InterPro"/>
</dbReference>
<proteinExistence type="predicted"/>
<keyword evidence="1" id="KW-0732">Signal</keyword>
<dbReference type="CDD" id="cd23668">
    <property type="entry name" value="GH55_beta13glucanase-like"/>
    <property type="match status" value="1"/>
</dbReference>